<keyword evidence="3" id="KW-0645">Protease</keyword>
<dbReference type="NCBIfam" id="TIGR04178">
    <property type="entry name" value="exo_archaeo"/>
    <property type="match status" value="1"/>
</dbReference>
<dbReference type="Proteomes" id="UP001595904">
    <property type="component" value="Unassembled WGS sequence"/>
</dbReference>
<name>A0ABV8T4I7_9GAMM</name>
<comment type="caution">
    <text evidence="10">The sequence shown here is derived from an EMBL/GenBank/DDBJ whole genome shotgun (WGS) entry which is preliminary data.</text>
</comment>
<keyword evidence="4 8" id="KW-0812">Transmembrane</keyword>
<dbReference type="EC" id="3.4.22.-" evidence="10"/>
<evidence type="ECO:0000256" key="1">
    <source>
        <dbReference type="ARBA" id="ARBA00004651"/>
    </source>
</evidence>
<keyword evidence="6 8" id="KW-1133">Transmembrane helix</keyword>
<feature type="transmembrane region" description="Helical" evidence="8">
    <location>
        <begin position="88"/>
        <end position="107"/>
    </location>
</feature>
<evidence type="ECO:0000259" key="9">
    <source>
        <dbReference type="Pfam" id="PF11984"/>
    </source>
</evidence>
<keyword evidence="5 10" id="KW-0378">Hydrolase</keyword>
<feature type="transmembrane region" description="Helical" evidence="8">
    <location>
        <begin position="119"/>
        <end position="136"/>
    </location>
</feature>
<dbReference type="NCBIfam" id="TIGR03109">
    <property type="entry name" value="exosort_XrtA"/>
    <property type="match status" value="1"/>
</dbReference>
<evidence type="ECO:0000256" key="2">
    <source>
        <dbReference type="ARBA" id="ARBA00022475"/>
    </source>
</evidence>
<evidence type="ECO:0000256" key="3">
    <source>
        <dbReference type="ARBA" id="ARBA00022670"/>
    </source>
</evidence>
<feature type="transmembrane region" description="Helical" evidence="8">
    <location>
        <begin position="309"/>
        <end position="330"/>
    </location>
</feature>
<keyword evidence="11" id="KW-1185">Reference proteome</keyword>
<dbReference type="Pfam" id="PF11984">
    <property type="entry name" value="DUF3485"/>
    <property type="match status" value="1"/>
</dbReference>
<protein>
    <submittedName>
        <fullName evidence="10">Exosortase A</fullName>
        <ecNumber evidence="10">3.4.22.-</ecNumber>
    </submittedName>
</protein>
<feature type="transmembrane region" description="Helical" evidence="8">
    <location>
        <begin position="142"/>
        <end position="161"/>
    </location>
</feature>
<evidence type="ECO:0000256" key="7">
    <source>
        <dbReference type="ARBA" id="ARBA00023136"/>
    </source>
</evidence>
<keyword evidence="2" id="KW-1003">Cell membrane</keyword>
<dbReference type="Pfam" id="PF09721">
    <property type="entry name" value="Exosortase_EpsH"/>
    <property type="match status" value="1"/>
</dbReference>
<dbReference type="EMBL" id="JBHSDU010000015">
    <property type="protein sequence ID" value="MFC4313329.1"/>
    <property type="molecule type" value="Genomic_DNA"/>
</dbReference>
<dbReference type="GO" id="GO:0016787">
    <property type="term" value="F:hydrolase activity"/>
    <property type="evidence" value="ECO:0007669"/>
    <property type="project" value="UniProtKB-KW"/>
</dbReference>
<keyword evidence="7 8" id="KW-0472">Membrane</keyword>
<dbReference type="InterPro" id="IPR019127">
    <property type="entry name" value="Exosortase"/>
</dbReference>
<evidence type="ECO:0000256" key="8">
    <source>
        <dbReference type="SAM" id="Phobius"/>
    </source>
</evidence>
<dbReference type="NCBIfam" id="TIGR02602">
    <property type="entry name" value="8TM_EpsH"/>
    <property type="match status" value="1"/>
</dbReference>
<dbReference type="InterPro" id="IPR017540">
    <property type="entry name" value="Exosortase-1"/>
</dbReference>
<dbReference type="InterPro" id="IPR014263">
    <property type="entry name" value="Methanolan_biosynth_EpsI"/>
</dbReference>
<sequence length="504" mass="55949">MVTPGLSSTDATTLALDPRAVARNRNLRAVGAMALLVLGFLLFWPTTASLIEQWEDTIRRSYTHGYLIVAMSLWLLWKNRGDWAQVEIQPSVLACVAVIAASVVWLIAYRAGIRIAHQALLPAMIFGAFIAAYGFQAARRNWLPFAFLYFAVPLWDAINPLLQSLSSWAVRMLLRTVGIPVFFAGNTFTLPEGSLEIAGGCSGLHFLIVGIAIAVLYGEINRDSVWTRVKLVALAALLALLTNWIRIFIIAVAGHVTNMQHYFVTKEHYSFGWVMFVGTMVIYFWIVRRWPAAPEQVPEAESVPKSGPVSWRGASLAAVSLLVAPVWLLADHNTIPTDRLPRLLPTALAGWSAQPSVRDDWQPVFAGADVTQRARYSKDSDTIEGFAALYADQHQGKELVSFTNSVTGESLTTRRRGTGQGEWTELEATDSRGDLWMLWYAYRLDDRWYRQTVPMQVQYGVKSLLSAPLSAVVAFRTPCQREDCAAARVVLRDVTTSLASSDAR</sequence>
<dbReference type="InterPro" id="IPR013426">
    <property type="entry name" value="EpsH-like"/>
</dbReference>
<accession>A0ABV8T4I7</accession>
<feature type="transmembrane region" description="Helical" evidence="8">
    <location>
        <begin position="268"/>
        <end position="288"/>
    </location>
</feature>
<evidence type="ECO:0000256" key="5">
    <source>
        <dbReference type="ARBA" id="ARBA00022801"/>
    </source>
</evidence>
<evidence type="ECO:0000256" key="4">
    <source>
        <dbReference type="ARBA" id="ARBA00022692"/>
    </source>
</evidence>
<gene>
    <name evidence="10" type="primary">xrtA</name>
    <name evidence="10" type="ORF">ACFPN2_29890</name>
</gene>
<feature type="transmembrane region" description="Helical" evidence="8">
    <location>
        <begin position="57"/>
        <end position="76"/>
    </location>
</feature>
<dbReference type="InterPro" id="IPR026392">
    <property type="entry name" value="Exo/Archaeosortase_dom"/>
</dbReference>
<proteinExistence type="predicted"/>
<feature type="transmembrane region" description="Helical" evidence="8">
    <location>
        <begin position="27"/>
        <end position="45"/>
    </location>
</feature>
<dbReference type="RefSeq" id="WP_380603547.1">
    <property type="nucleotide sequence ID" value="NZ_JBHSDU010000015.1"/>
</dbReference>
<reference evidence="11" key="1">
    <citation type="journal article" date="2019" name="Int. J. Syst. Evol. Microbiol.">
        <title>The Global Catalogue of Microorganisms (GCM) 10K type strain sequencing project: providing services to taxonomists for standard genome sequencing and annotation.</title>
        <authorList>
            <consortium name="The Broad Institute Genomics Platform"/>
            <consortium name="The Broad Institute Genome Sequencing Center for Infectious Disease"/>
            <person name="Wu L."/>
            <person name="Ma J."/>
        </authorList>
    </citation>
    <scope>NUCLEOTIDE SEQUENCE [LARGE SCALE GENOMIC DNA]</scope>
    <source>
        <strain evidence="11">CGMCC 1.10759</strain>
    </source>
</reference>
<evidence type="ECO:0000256" key="6">
    <source>
        <dbReference type="ARBA" id="ARBA00022989"/>
    </source>
</evidence>
<feature type="transmembrane region" description="Helical" evidence="8">
    <location>
        <begin position="197"/>
        <end position="219"/>
    </location>
</feature>
<evidence type="ECO:0000313" key="11">
    <source>
        <dbReference type="Proteomes" id="UP001595904"/>
    </source>
</evidence>
<feature type="domain" description="Methanolan biosynthesis EpsI" evidence="9">
    <location>
        <begin position="317"/>
        <end position="498"/>
    </location>
</feature>
<feature type="transmembrane region" description="Helical" evidence="8">
    <location>
        <begin position="231"/>
        <end position="256"/>
    </location>
</feature>
<comment type="subcellular location">
    <subcellularLocation>
        <location evidence="1">Cell membrane</location>
        <topology evidence="1">Multi-pass membrane protein</topology>
    </subcellularLocation>
</comment>
<organism evidence="10 11">
    <name type="scientific">Steroidobacter flavus</name>
    <dbReference type="NCBI Taxonomy" id="1842136"/>
    <lineage>
        <taxon>Bacteria</taxon>
        <taxon>Pseudomonadati</taxon>
        <taxon>Pseudomonadota</taxon>
        <taxon>Gammaproteobacteria</taxon>
        <taxon>Steroidobacterales</taxon>
        <taxon>Steroidobacteraceae</taxon>
        <taxon>Steroidobacter</taxon>
    </lineage>
</organism>
<evidence type="ECO:0000313" key="10">
    <source>
        <dbReference type="EMBL" id="MFC4313329.1"/>
    </source>
</evidence>